<dbReference type="Proteomes" id="UP000030652">
    <property type="component" value="Unassembled WGS sequence"/>
</dbReference>
<name>A0A0B0EIX7_9BACT</name>
<organism evidence="1 2">
    <name type="scientific">Candidatus Scalindua brodae</name>
    <dbReference type="NCBI Taxonomy" id="237368"/>
    <lineage>
        <taxon>Bacteria</taxon>
        <taxon>Pseudomonadati</taxon>
        <taxon>Planctomycetota</taxon>
        <taxon>Candidatus Brocadiia</taxon>
        <taxon>Candidatus Brocadiales</taxon>
        <taxon>Candidatus Scalinduaceae</taxon>
        <taxon>Candidatus Scalindua</taxon>
    </lineage>
</organism>
<dbReference type="AlphaFoldDB" id="A0A0B0EIX7"/>
<accession>A0A0B0EIX7</accession>
<dbReference type="eggNOG" id="ENOG5033P2S">
    <property type="taxonomic scope" value="Bacteria"/>
</dbReference>
<evidence type="ECO:0000313" key="1">
    <source>
        <dbReference type="EMBL" id="KHE91073.1"/>
    </source>
</evidence>
<proteinExistence type="predicted"/>
<dbReference type="EMBL" id="JRYO01000220">
    <property type="protein sequence ID" value="KHE91073.1"/>
    <property type="molecule type" value="Genomic_DNA"/>
</dbReference>
<gene>
    <name evidence="1" type="ORF">SCABRO_03189</name>
</gene>
<comment type="caution">
    <text evidence="1">The sequence shown here is derived from an EMBL/GenBank/DDBJ whole genome shotgun (WGS) entry which is preliminary data.</text>
</comment>
<reference evidence="1 2" key="1">
    <citation type="submission" date="2014-10" db="EMBL/GenBank/DDBJ databases">
        <title>Draft genome of anammox bacterium scalindua brodae, obtained using differential coverage binning of sequence data from two enrichment reactors.</title>
        <authorList>
            <person name="Speth D.R."/>
            <person name="Russ L."/>
            <person name="Kartal B."/>
            <person name="Op den Camp H.J."/>
            <person name="Dutilh B.E."/>
            <person name="Jetten M.S."/>
        </authorList>
    </citation>
    <scope>NUCLEOTIDE SEQUENCE [LARGE SCALE GENOMIC DNA]</scope>
    <source>
        <strain evidence="1">RU1</strain>
    </source>
</reference>
<protein>
    <submittedName>
        <fullName evidence="1">Uncharacterized protein</fullName>
    </submittedName>
</protein>
<evidence type="ECO:0000313" key="2">
    <source>
        <dbReference type="Proteomes" id="UP000030652"/>
    </source>
</evidence>
<sequence length="244" mass="27825">MENRKKEFKIAEDNRAAQIKLQEENRRAQIVVQTLSNRESATADLKAKMFATLIAHYLKEDKAEHDPETQLAILELIGLNFQDNLHFKPLFEMIDIKYKEKAGINARLRKISQNIARKEIAKIVGSGGSKCKINLKLKEHKKLIDTKCQIPLDIILLDVKEDHIKVATDEKDLEGFEVNYFDMPLVDNSTKGELTYSIILSETDVNSNTAKVKLVILPPAYYGTRNSLKTDQLISDFAEDTYSE</sequence>